<dbReference type="EMBL" id="GBRH01179533">
    <property type="protein sequence ID" value="JAE18363.1"/>
    <property type="molecule type" value="Transcribed_RNA"/>
</dbReference>
<organism evidence="1">
    <name type="scientific">Arundo donax</name>
    <name type="common">Giant reed</name>
    <name type="synonym">Donax arundinaceus</name>
    <dbReference type="NCBI Taxonomy" id="35708"/>
    <lineage>
        <taxon>Eukaryota</taxon>
        <taxon>Viridiplantae</taxon>
        <taxon>Streptophyta</taxon>
        <taxon>Embryophyta</taxon>
        <taxon>Tracheophyta</taxon>
        <taxon>Spermatophyta</taxon>
        <taxon>Magnoliopsida</taxon>
        <taxon>Liliopsida</taxon>
        <taxon>Poales</taxon>
        <taxon>Poaceae</taxon>
        <taxon>PACMAD clade</taxon>
        <taxon>Arundinoideae</taxon>
        <taxon>Arundineae</taxon>
        <taxon>Arundo</taxon>
    </lineage>
</organism>
<protein>
    <submittedName>
        <fullName evidence="1">Uncharacterized protein</fullName>
    </submittedName>
</protein>
<name>A0A0A9GCE5_ARUDO</name>
<reference evidence="1" key="1">
    <citation type="submission" date="2014-09" db="EMBL/GenBank/DDBJ databases">
        <authorList>
            <person name="Magalhaes I.L.F."/>
            <person name="Oliveira U."/>
            <person name="Santos F.R."/>
            <person name="Vidigal T.H.D.A."/>
            <person name="Brescovit A.D."/>
            <person name="Santos A.J."/>
        </authorList>
    </citation>
    <scope>NUCLEOTIDE SEQUENCE</scope>
    <source>
        <tissue evidence="1">Shoot tissue taken approximately 20 cm above the soil surface</tissue>
    </source>
</reference>
<dbReference type="AlphaFoldDB" id="A0A0A9GCE5"/>
<reference evidence="1" key="2">
    <citation type="journal article" date="2015" name="Data Brief">
        <title>Shoot transcriptome of the giant reed, Arundo donax.</title>
        <authorList>
            <person name="Barrero R.A."/>
            <person name="Guerrero F.D."/>
            <person name="Moolhuijzen P."/>
            <person name="Goolsby J.A."/>
            <person name="Tidwell J."/>
            <person name="Bellgard S.E."/>
            <person name="Bellgard M.I."/>
        </authorList>
    </citation>
    <scope>NUCLEOTIDE SEQUENCE</scope>
    <source>
        <tissue evidence="1">Shoot tissue taken approximately 20 cm above the soil surface</tissue>
    </source>
</reference>
<accession>A0A0A9GCE5</accession>
<proteinExistence type="predicted"/>
<sequence>MHNPLRTARRGIRRNPPRYRRIWTRRPACAPIWLLAGRCKAESGVELGRMRVGERGGRGGRRG</sequence>
<evidence type="ECO:0000313" key="1">
    <source>
        <dbReference type="EMBL" id="JAE18363.1"/>
    </source>
</evidence>